<evidence type="ECO:0000256" key="6">
    <source>
        <dbReference type="ARBA" id="ARBA00022692"/>
    </source>
</evidence>
<dbReference type="GO" id="GO:0004713">
    <property type="term" value="F:protein tyrosine kinase activity"/>
    <property type="evidence" value="ECO:0007669"/>
    <property type="project" value="TreeGrafter"/>
</dbReference>
<keyword evidence="7" id="KW-0972">Capsule biogenesis/degradation</keyword>
<comment type="caution">
    <text evidence="14">The sequence shown here is derived from an EMBL/GenBank/DDBJ whole genome shotgun (WGS) entry which is preliminary data.</text>
</comment>
<feature type="domain" description="Polysaccharide chain length determinant N-terminal" evidence="13">
    <location>
        <begin position="7"/>
        <end position="93"/>
    </location>
</feature>
<evidence type="ECO:0000259" key="13">
    <source>
        <dbReference type="Pfam" id="PF02706"/>
    </source>
</evidence>
<feature type="transmembrane region" description="Helical" evidence="12">
    <location>
        <begin position="173"/>
        <end position="194"/>
    </location>
</feature>
<sequence>MEQEPSFSDLLILVRKYTMRIVGGTVIGVILSVIFMMLFVDRQYKSEAQLLVNQSNASETAIQYNDIQTNVNLVNTYKDIISGNAVLEQVNANLGNVFTVSQLRGAISVEQSANSQAFYISAIMESPTDAQNVVNNVITVFEDTLLDVYGEDVSSIYVMSQASYNPRQVSPNVFRYALIGGMIGFMLIVGIALVQELLDTRIKSVEDLTNMGLIHLTELNELTDTQIRNNRLRVEADNISKRKRV</sequence>
<accession>A0A5R9DV94</accession>
<dbReference type="PANTHER" id="PTHR32309:SF13">
    <property type="entry name" value="FERRIC ENTEROBACTIN TRANSPORT PROTEIN FEPE"/>
    <property type="match status" value="1"/>
</dbReference>
<evidence type="ECO:0000256" key="2">
    <source>
        <dbReference type="ARBA" id="ARBA00005132"/>
    </source>
</evidence>
<keyword evidence="8 12" id="KW-1133">Transmembrane helix</keyword>
<evidence type="ECO:0000256" key="5">
    <source>
        <dbReference type="ARBA" id="ARBA00022475"/>
    </source>
</evidence>
<evidence type="ECO:0000256" key="8">
    <source>
        <dbReference type="ARBA" id="ARBA00022989"/>
    </source>
</evidence>
<dbReference type="AlphaFoldDB" id="A0A5R9DV94"/>
<dbReference type="GO" id="GO:0000271">
    <property type="term" value="P:polysaccharide biosynthetic process"/>
    <property type="evidence" value="ECO:0007669"/>
    <property type="project" value="UniProtKB-KW"/>
</dbReference>
<keyword evidence="10" id="KW-0270">Exopolysaccharide synthesis</keyword>
<evidence type="ECO:0000256" key="1">
    <source>
        <dbReference type="ARBA" id="ARBA00004651"/>
    </source>
</evidence>
<comment type="function">
    <text evidence="11">Required for CpsD phosphorylation. Involved in the regulation of capsular polysaccharide biosynthesis. May be part of a complex that directs the coordinated polymerization and export to the cell surface of the capsular polysaccharide.</text>
</comment>
<dbReference type="Proteomes" id="UP000306420">
    <property type="component" value="Unassembled WGS sequence"/>
</dbReference>
<keyword evidence="5" id="KW-1003">Cell membrane</keyword>
<proteinExistence type="inferred from homology"/>
<protein>
    <recommendedName>
        <fullName evidence="4">Capsular polysaccharide biosynthesis protein CpsC</fullName>
    </recommendedName>
</protein>
<dbReference type="PANTHER" id="PTHR32309">
    <property type="entry name" value="TYROSINE-PROTEIN KINASE"/>
    <property type="match status" value="1"/>
</dbReference>
<keyword evidence="9 12" id="KW-0472">Membrane</keyword>
<evidence type="ECO:0000313" key="15">
    <source>
        <dbReference type="Proteomes" id="UP000306420"/>
    </source>
</evidence>
<dbReference type="OrthoDB" id="2360475at2"/>
<dbReference type="InterPro" id="IPR003856">
    <property type="entry name" value="LPS_length_determ_N"/>
</dbReference>
<dbReference type="InterPro" id="IPR050445">
    <property type="entry name" value="Bact_polysacc_biosynth/exp"/>
</dbReference>
<evidence type="ECO:0000256" key="7">
    <source>
        <dbReference type="ARBA" id="ARBA00022903"/>
    </source>
</evidence>
<evidence type="ECO:0000256" key="12">
    <source>
        <dbReference type="SAM" id="Phobius"/>
    </source>
</evidence>
<reference evidence="14 15" key="1">
    <citation type="submission" date="2019-05" db="EMBL/GenBank/DDBJ databases">
        <title>The metagenome of a microbial culture collection derived from dairy environment covers the genomic content of the human microbiome.</title>
        <authorList>
            <person name="Roder T."/>
            <person name="Wuthrich D."/>
            <person name="Sattari Z."/>
            <person name="Von Ah U."/>
            <person name="Bar C."/>
            <person name="Ronchi F."/>
            <person name="Macpherson A.J."/>
            <person name="Ganal-Vonarburg S.C."/>
            <person name="Bruggmann R."/>
            <person name="Vergeres G."/>
        </authorList>
    </citation>
    <scope>NUCLEOTIDE SEQUENCE [LARGE SCALE GENOMIC DNA]</scope>
    <source>
        <strain evidence="14 15">FAM 24227</strain>
    </source>
</reference>
<dbReference type="GO" id="GO:0005886">
    <property type="term" value="C:plasma membrane"/>
    <property type="evidence" value="ECO:0007669"/>
    <property type="project" value="UniProtKB-SubCell"/>
</dbReference>
<dbReference type="Pfam" id="PF02706">
    <property type="entry name" value="Wzz"/>
    <property type="match status" value="1"/>
</dbReference>
<gene>
    <name evidence="14" type="ORF">FEZ33_09920</name>
</gene>
<dbReference type="EMBL" id="VBSP01000044">
    <property type="protein sequence ID" value="TLQ39877.1"/>
    <property type="molecule type" value="Genomic_DNA"/>
</dbReference>
<comment type="pathway">
    <text evidence="2">Capsule biogenesis; capsule polysaccharide biosynthesis.</text>
</comment>
<evidence type="ECO:0000256" key="11">
    <source>
        <dbReference type="ARBA" id="ARBA00045736"/>
    </source>
</evidence>
<evidence type="ECO:0000256" key="4">
    <source>
        <dbReference type="ARBA" id="ARBA00020739"/>
    </source>
</evidence>
<evidence type="ECO:0000256" key="9">
    <source>
        <dbReference type="ARBA" id="ARBA00023136"/>
    </source>
</evidence>
<comment type="similarity">
    <text evidence="3">Belongs to the CpsC/CapA family.</text>
</comment>
<evidence type="ECO:0000313" key="14">
    <source>
        <dbReference type="EMBL" id="TLQ39877.1"/>
    </source>
</evidence>
<evidence type="ECO:0000256" key="10">
    <source>
        <dbReference type="ARBA" id="ARBA00023169"/>
    </source>
</evidence>
<dbReference type="RefSeq" id="WP_138405230.1">
    <property type="nucleotide sequence ID" value="NZ_VBSP01000044.1"/>
</dbReference>
<name>A0A5R9DV94_9LACT</name>
<comment type="subcellular location">
    <subcellularLocation>
        <location evidence="1">Cell membrane</location>
        <topology evidence="1">Multi-pass membrane protein</topology>
    </subcellularLocation>
</comment>
<feature type="transmembrane region" description="Helical" evidence="12">
    <location>
        <begin position="21"/>
        <end position="40"/>
    </location>
</feature>
<keyword evidence="6 12" id="KW-0812">Transmembrane</keyword>
<evidence type="ECO:0000256" key="3">
    <source>
        <dbReference type="ARBA" id="ARBA00006683"/>
    </source>
</evidence>
<organism evidence="14 15">
    <name type="scientific">Ruoffia tabacinasalis</name>
    <dbReference type="NCBI Taxonomy" id="87458"/>
    <lineage>
        <taxon>Bacteria</taxon>
        <taxon>Bacillati</taxon>
        <taxon>Bacillota</taxon>
        <taxon>Bacilli</taxon>
        <taxon>Lactobacillales</taxon>
        <taxon>Aerococcaceae</taxon>
        <taxon>Ruoffia</taxon>
    </lineage>
</organism>